<reference evidence="2 3" key="1">
    <citation type="submission" date="2015-09" db="EMBL/GenBank/DDBJ databases">
        <authorList>
            <consortium name="Pathogen Informatics"/>
        </authorList>
    </citation>
    <scope>NUCLEOTIDE SEQUENCE [LARGE SCALE GENOMIC DNA]</scope>
    <source>
        <strain evidence="2 3">2789STDY5834884</strain>
    </source>
</reference>
<evidence type="ECO:0000313" key="2">
    <source>
        <dbReference type="EMBL" id="CUO99517.1"/>
    </source>
</evidence>
<dbReference type="PANTHER" id="PTHR33498:SF1">
    <property type="entry name" value="TRANSPOSASE FOR INSERTION SEQUENCE ELEMENT IS1557"/>
    <property type="match status" value="1"/>
</dbReference>
<dbReference type="Pfam" id="PF01610">
    <property type="entry name" value="DDE_Tnp_ISL3"/>
    <property type="match status" value="1"/>
</dbReference>
<evidence type="ECO:0000313" key="3">
    <source>
        <dbReference type="Proteomes" id="UP000095602"/>
    </source>
</evidence>
<dbReference type="InterPro" id="IPR047951">
    <property type="entry name" value="Transpos_ISL3"/>
</dbReference>
<dbReference type="EMBL" id="CZAJ01000012">
    <property type="protein sequence ID" value="CUO99517.1"/>
    <property type="molecule type" value="Genomic_DNA"/>
</dbReference>
<dbReference type="AlphaFoldDB" id="A0A174JNX5"/>
<dbReference type="PANTHER" id="PTHR33498">
    <property type="entry name" value="TRANSPOSASE FOR INSERTION SEQUENCE ELEMENT IS1557"/>
    <property type="match status" value="1"/>
</dbReference>
<sequence>MSFNVKNTVIKNCNLYSDKNGVKHIRIQARPNKWPENDCPFCHKSCPVYDKHSSKSTIWRGLDWGGILVEVKYQTHRIICPEHGVSVAEVPWAYPSSRFTKYFDLTVAWFASYLPRSTTSYFMRVDWETIGRCVNRTLHDLEPERSRILDGLVNIGIDETIYKKGHKYITVIVNHDTNTVVWASEDHGKSVLEKFYKQLTPEQLSSIKVVTGDGARWITDCVNEYTPNCARCVDSFHVVELAMAALDEVRKDIWHDAYSEYKQVKKDNPRGKGRPKKDDPEFAIVKAAKVHVSPQSPAYVPYVVAEI</sequence>
<dbReference type="InterPro" id="IPR002560">
    <property type="entry name" value="Transposase_DDE"/>
</dbReference>
<name>A0A174JNX5_9FIRM</name>
<organism evidence="2 3">
    <name type="scientific">Agathobacter rectalis</name>
    <dbReference type="NCBI Taxonomy" id="39491"/>
    <lineage>
        <taxon>Bacteria</taxon>
        <taxon>Bacillati</taxon>
        <taxon>Bacillota</taxon>
        <taxon>Clostridia</taxon>
        <taxon>Lachnospirales</taxon>
        <taxon>Lachnospiraceae</taxon>
        <taxon>Agathobacter</taxon>
    </lineage>
</organism>
<protein>
    <submittedName>
        <fullName evidence="2">Transposase and inactivated derivatives</fullName>
    </submittedName>
</protein>
<evidence type="ECO:0000259" key="1">
    <source>
        <dbReference type="Pfam" id="PF01610"/>
    </source>
</evidence>
<proteinExistence type="predicted"/>
<accession>A0A174JNX5</accession>
<dbReference type="Proteomes" id="UP000095602">
    <property type="component" value="Unassembled WGS sequence"/>
</dbReference>
<feature type="domain" description="Transposase IS204/IS1001/IS1096/IS1165 DDE" evidence="1">
    <location>
        <begin position="155"/>
        <end position="264"/>
    </location>
</feature>
<gene>
    <name evidence="2" type="ORF">ERS852497_01530</name>
</gene>